<feature type="transmembrane region" description="Helical" evidence="1">
    <location>
        <begin position="577"/>
        <end position="595"/>
    </location>
</feature>
<gene>
    <name evidence="2" type="ORF">LNTAR_25125</name>
</gene>
<feature type="transmembrane region" description="Helical" evidence="1">
    <location>
        <begin position="449"/>
        <end position="472"/>
    </location>
</feature>
<evidence type="ECO:0000313" key="2">
    <source>
        <dbReference type="EMBL" id="EDM25637.1"/>
    </source>
</evidence>
<accession>A6DRV2</accession>
<dbReference type="RefSeq" id="WP_007280570.1">
    <property type="nucleotide sequence ID" value="NZ_ABCK01000026.1"/>
</dbReference>
<dbReference type="InterPro" id="IPR047928">
    <property type="entry name" value="Perm_prefix_1"/>
</dbReference>
<dbReference type="EMBL" id="ABCK01000026">
    <property type="protein sequence ID" value="EDM25637.1"/>
    <property type="molecule type" value="Genomic_DNA"/>
</dbReference>
<dbReference type="NCBIfam" id="NF038403">
    <property type="entry name" value="perm_prefix_1"/>
    <property type="match status" value="1"/>
</dbReference>
<feature type="transmembrane region" description="Helical" evidence="1">
    <location>
        <begin position="416"/>
        <end position="433"/>
    </location>
</feature>
<comment type="caution">
    <text evidence="2">The sequence shown here is derived from an EMBL/GenBank/DDBJ whole genome shotgun (WGS) entry which is preliminary data.</text>
</comment>
<feature type="transmembrane region" description="Helical" evidence="1">
    <location>
        <begin position="95"/>
        <end position="114"/>
    </location>
</feature>
<keyword evidence="1" id="KW-0812">Transmembrane</keyword>
<dbReference type="Proteomes" id="UP000004947">
    <property type="component" value="Unassembled WGS sequence"/>
</dbReference>
<feature type="transmembrane region" description="Helical" evidence="1">
    <location>
        <begin position="538"/>
        <end position="556"/>
    </location>
</feature>
<keyword evidence="1" id="KW-1133">Transmembrane helix</keyword>
<dbReference type="AlphaFoldDB" id="A6DRV2"/>
<keyword evidence="1" id="KW-0472">Membrane</keyword>
<sequence>MNLQTDFTVSFEKEIRGKVEELSRDLEGDLELQLDVQFELESHLWESYDANIVRGMSEEESSEQAFKDFGALSEVKERLLAGNLKRLNKRAQVKAMLWYVFVPLSIFTALFFGGREYFELSRELPQSALDPKIVKLRQLENDFSDELYQELSQQMPNNAYLDSLWLGKHLEKSVNREMAEVSSEEEFAKLMQKMQEMVKKTDFDALRLEEMQVYQNFGRKSFIKSIKDVGHAAAFILPDLGSLRNFGKAVVKRGKVNEIRLLEKICRQRLENSDTLIEVLVIGALGRIYTENKSLMENPELAKSSGFFSRCSQVIAGWKEKKKVGDKEFEKIFMEKSSMLASMVIPAVGTIEEMTKPKFFKESREMEYNFFEKYYFSLLNSIGFIIMLGLIAFLAWHKLIKGQKQSLQLYSMCEWLLHWAKFILVPLVAYQIYKFLPFASINWSIKETLVLYSIELLTLTFLLFILSSWSLFCKYSKKLIIFDLADKKSLHKFKVSLLTVCLVLPISLVTVALCIQVLQEAALSEIVQMVFSINPVIFSGWFYVIFAFFALLIMLLKWLKASSIALCSLAQGQLINLAFLSLSLSIYSFIYLGYLESENAKNDRLIISKSSFTSVEEKVTKNLKKSMLNK</sequence>
<name>A6DRV2_9BACT</name>
<protein>
    <submittedName>
        <fullName evidence="2">Uncharacterized protein</fullName>
    </submittedName>
</protein>
<organism evidence="2 3">
    <name type="scientific">Lentisphaera araneosa HTCC2155</name>
    <dbReference type="NCBI Taxonomy" id="313628"/>
    <lineage>
        <taxon>Bacteria</taxon>
        <taxon>Pseudomonadati</taxon>
        <taxon>Lentisphaerota</taxon>
        <taxon>Lentisphaeria</taxon>
        <taxon>Lentisphaerales</taxon>
        <taxon>Lentisphaeraceae</taxon>
        <taxon>Lentisphaera</taxon>
    </lineage>
</organism>
<proteinExistence type="predicted"/>
<evidence type="ECO:0000313" key="3">
    <source>
        <dbReference type="Proteomes" id="UP000004947"/>
    </source>
</evidence>
<reference evidence="2 3" key="1">
    <citation type="journal article" date="2010" name="J. Bacteriol.">
        <title>Genome sequence of Lentisphaera araneosa HTCC2155T, the type species of the order Lentisphaerales in the phylum Lentisphaerae.</title>
        <authorList>
            <person name="Thrash J.C."/>
            <person name="Cho J.C."/>
            <person name="Vergin K.L."/>
            <person name="Morris R.M."/>
            <person name="Giovannoni S.J."/>
        </authorList>
    </citation>
    <scope>NUCLEOTIDE SEQUENCE [LARGE SCALE GENOMIC DNA]</scope>
    <source>
        <strain evidence="2 3">HTCC2155</strain>
    </source>
</reference>
<feature type="transmembrane region" description="Helical" evidence="1">
    <location>
        <begin position="374"/>
        <end position="396"/>
    </location>
</feature>
<dbReference type="STRING" id="313628.LNTAR_25125"/>
<feature type="transmembrane region" description="Helical" evidence="1">
    <location>
        <begin position="493"/>
        <end position="518"/>
    </location>
</feature>
<evidence type="ECO:0000256" key="1">
    <source>
        <dbReference type="SAM" id="Phobius"/>
    </source>
</evidence>
<keyword evidence="3" id="KW-1185">Reference proteome</keyword>